<dbReference type="EMBL" id="KZ293721">
    <property type="protein sequence ID" value="PBK82078.1"/>
    <property type="molecule type" value="Genomic_DNA"/>
</dbReference>
<dbReference type="InParanoid" id="A0A2H3CUH1"/>
<dbReference type="Proteomes" id="UP000217790">
    <property type="component" value="Unassembled WGS sequence"/>
</dbReference>
<dbReference type="OMA" id="CIRYGED"/>
<reference evidence="2" key="1">
    <citation type="journal article" date="2017" name="Nat. Ecol. Evol.">
        <title>Genome expansion and lineage-specific genetic innovations in the forest pathogenic fungi Armillaria.</title>
        <authorList>
            <person name="Sipos G."/>
            <person name="Prasanna A.N."/>
            <person name="Walter M.C."/>
            <person name="O'Connor E."/>
            <person name="Balint B."/>
            <person name="Krizsan K."/>
            <person name="Kiss B."/>
            <person name="Hess J."/>
            <person name="Varga T."/>
            <person name="Slot J."/>
            <person name="Riley R."/>
            <person name="Boka B."/>
            <person name="Rigling D."/>
            <person name="Barry K."/>
            <person name="Lee J."/>
            <person name="Mihaltcheva S."/>
            <person name="LaButti K."/>
            <person name="Lipzen A."/>
            <person name="Waldron R."/>
            <person name="Moloney N.M."/>
            <person name="Sperisen C."/>
            <person name="Kredics L."/>
            <person name="Vagvoelgyi C."/>
            <person name="Patrignani A."/>
            <person name="Fitzpatrick D."/>
            <person name="Nagy I."/>
            <person name="Doyle S."/>
            <person name="Anderson J.B."/>
            <person name="Grigoriev I.V."/>
            <person name="Gueldener U."/>
            <person name="Muensterkoetter M."/>
            <person name="Nagy L.G."/>
        </authorList>
    </citation>
    <scope>NUCLEOTIDE SEQUENCE [LARGE SCALE GENOMIC DNA]</scope>
    <source>
        <strain evidence="2">Ar21-2</strain>
    </source>
</reference>
<sequence>MVQLYNQPQLGVQNFIVIKMPLSLPEFAFTDHQKTLIKRVCIRYGEDYILAGFLNEWFDCYPLVGQTWEEYLLKEGRQEEELKLVLRAAYTEVLESRSAPLPCDAATTWDNATWLAFAIPEHSWTPSTSSSQGSTHSLDALTNDWATGFWELDPTGHCLLVDERYFMVGKEVVKDCLIVWLTSVKQQDDITCRRRLHAHIDELEEELEAIDASYLIPDPPFEWFGLEGYNENGFLT</sequence>
<dbReference type="OrthoDB" id="10519008at2759"/>
<evidence type="ECO:0000313" key="2">
    <source>
        <dbReference type="Proteomes" id="UP000217790"/>
    </source>
</evidence>
<organism evidence="1 2">
    <name type="scientific">Armillaria gallica</name>
    <name type="common">Bulbous honey fungus</name>
    <name type="synonym">Armillaria bulbosa</name>
    <dbReference type="NCBI Taxonomy" id="47427"/>
    <lineage>
        <taxon>Eukaryota</taxon>
        <taxon>Fungi</taxon>
        <taxon>Dikarya</taxon>
        <taxon>Basidiomycota</taxon>
        <taxon>Agaricomycotina</taxon>
        <taxon>Agaricomycetes</taxon>
        <taxon>Agaricomycetidae</taxon>
        <taxon>Agaricales</taxon>
        <taxon>Marasmiineae</taxon>
        <taxon>Physalacriaceae</taxon>
        <taxon>Armillaria</taxon>
    </lineage>
</organism>
<name>A0A2H3CUH1_ARMGA</name>
<evidence type="ECO:0000313" key="1">
    <source>
        <dbReference type="EMBL" id="PBK82078.1"/>
    </source>
</evidence>
<dbReference type="AlphaFoldDB" id="A0A2H3CUH1"/>
<accession>A0A2H3CUH1</accession>
<protein>
    <submittedName>
        <fullName evidence="1">Uncharacterized protein</fullName>
    </submittedName>
</protein>
<keyword evidence="2" id="KW-1185">Reference proteome</keyword>
<proteinExistence type="predicted"/>
<gene>
    <name evidence="1" type="ORF">ARMGADRAFT_1038857</name>
</gene>